<keyword evidence="6 7" id="KW-0472">Membrane</keyword>
<dbReference type="GO" id="GO:0005886">
    <property type="term" value="C:plasma membrane"/>
    <property type="evidence" value="ECO:0007669"/>
    <property type="project" value="UniProtKB-SubCell"/>
</dbReference>
<evidence type="ECO:0000256" key="1">
    <source>
        <dbReference type="ARBA" id="ARBA00004651"/>
    </source>
</evidence>
<dbReference type="InterPro" id="IPR050921">
    <property type="entry name" value="T4SS_GSP_E_ATPase"/>
</dbReference>
<dbReference type="Proteomes" id="UP000095495">
    <property type="component" value="Unassembled WGS sequence"/>
</dbReference>
<gene>
    <name evidence="9" type="primary">pilT_2</name>
    <name evidence="9" type="ORF">ERS852420_02303</name>
</gene>
<comment type="similarity">
    <text evidence="2">Belongs to the GSP E family.</text>
</comment>
<evidence type="ECO:0000256" key="6">
    <source>
        <dbReference type="ARBA" id="ARBA00023136"/>
    </source>
</evidence>
<dbReference type="PANTHER" id="PTHR30486">
    <property type="entry name" value="TWITCHING MOTILITY PROTEIN PILT"/>
    <property type="match status" value="1"/>
</dbReference>
<dbReference type="PANTHER" id="PTHR30486:SF16">
    <property type="entry name" value="TWITCHING MOTILITY PROTEIN PILT"/>
    <property type="match status" value="1"/>
</dbReference>
<dbReference type="SUPFAM" id="SSF52540">
    <property type="entry name" value="P-loop containing nucleoside triphosphate hydrolases"/>
    <property type="match status" value="1"/>
</dbReference>
<dbReference type="InterPro" id="IPR001482">
    <property type="entry name" value="T2SS/T4SS_dom"/>
</dbReference>
<comment type="subcellular location">
    <subcellularLocation>
        <location evidence="1">Cell membrane</location>
        <topology evidence="1">Multi-pass membrane protein</topology>
    </subcellularLocation>
</comment>
<keyword evidence="3" id="KW-1003">Cell membrane</keyword>
<evidence type="ECO:0000256" key="2">
    <source>
        <dbReference type="ARBA" id="ARBA00006611"/>
    </source>
</evidence>
<dbReference type="Pfam" id="PF00437">
    <property type="entry name" value="T2SSE"/>
    <property type="match status" value="1"/>
</dbReference>
<dbReference type="Gene3D" id="3.40.50.300">
    <property type="entry name" value="P-loop containing nucleotide triphosphate hydrolases"/>
    <property type="match status" value="1"/>
</dbReference>
<keyword evidence="5 7" id="KW-1133">Transmembrane helix</keyword>
<feature type="domain" description="Bacterial type II secretion system protein E" evidence="8">
    <location>
        <begin position="225"/>
        <end position="239"/>
    </location>
</feature>
<organism evidence="9 10">
    <name type="scientific">Roseburia faecis</name>
    <dbReference type="NCBI Taxonomy" id="301302"/>
    <lineage>
        <taxon>Bacteria</taxon>
        <taxon>Bacillati</taxon>
        <taxon>Bacillota</taxon>
        <taxon>Clostridia</taxon>
        <taxon>Lachnospirales</taxon>
        <taxon>Lachnospiraceae</taxon>
        <taxon>Roseburia</taxon>
    </lineage>
</organism>
<dbReference type="PROSITE" id="PS00662">
    <property type="entry name" value="T2SP_E"/>
    <property type="match status" value="1"/>
</dbReference>
<dbReference type="InterPro" id="IPR027417">
    <property type="entry name" value="P-loop_NTPase"/>
</dbReference>
<evidence type="ECO:0000313" key="9">
    <source>
        <dbReference type="EMBL" id="CUN03982.1"/>
    </source>
</evidence>
<reference evidence="9 10" key="1">
    <citation type="submission" date="2015-09" db="EMBL/GenBank/DDBJ databases">
        <authorList>
            <consortium name="Pathogen Informatics"/>
        </authorList>
    </citation>
    <scope>NUCLEOTIDE SEQUENCE [LARGE SCALE GENOMIC DNA]</scope>
    <source>
        <strain evidence="9 10">2789STDY5608863</strain>
    </source>
</reference>
<feature type="transmembrane region" description="Helical" evidence="7">
    <location>
        <begin position="85"/>
        <end position="104"/>
    </location>
</feature>
<sequence length="383" mass="42362">MFPMTVTQRCSPRHSFSVTLTDPLKPYLYPNQYVNFTADSLPVAKAEELADGASSDLDIISSVYNYIITHTTRTLLHISTILNHYMLGFIIVFLVLLIICMILYHTDLGRVLFLGHKLAMTVASGRVANCLYLVLSSGLDSNIGLTLARELVNNPHMQALIDKCHENIRHGESFDKALLLSGIFSQMYASWIVIGSRTGEMESIVSQREINTDTASYLTALRAALRQSPDVILLGEMRDYETINTAVTAAETGHMIFSSLHTIGAANTIDRIIDAFPATQQHQISVQLASVLQAVVCQKLLPSVNGEMIPAFEIMVLTPAIRNLIREGKVHQINGIIYTSAAENMIAMDSSILQLYKDGRIDKHTAISEAVNPEIMSKRLNLL</sequence>
<protein>
    <submittedName>
        <fullName evidence="9">Twitching mobility protein</fullName>
    </submittedName>
</protein>
<keyword evidence="4 7" id="KW-0812">Transmembrane</keyword>
<evidence type="ECO:0000256" key="7">
    <source>
        <dbReference type="SAM" id="Phobius"/>
    </source>
</evidence>
<accession>A0A173TM84</accession>
<dbReference type="GO" id="GO:0016887">
    <property type="term" value="F:ATP hydrolysis activity"/>
    <property type="evidence" value="ECO:0007669"/>
    <property type="project" value="InterPro"/>
</dbReference>
<evidence type="ECO:0000256" key="3">
    <source>
        <dbReference type="ARBA" id="ARBA00022475"/>
    </source>
</evidence>
<evidence type="ECO:0000256" key="4">
    <source>
        <dbReference type="ARBA" id="ARBA00022692"/>
    </source>
</evidence>
<dbReference type="EMBL" id="CYXV01000010">
    <property type="protein sequence ID" value="CUN03982.1"/>
    <property type="molecule type" value="Genomic_DNA"/>
</dbReference>
<dbReference type="Pfam" id="PF00482">
    <property type="entry name" value="T2SSF"/>
    <property type="match status" value="1"/>
</dbReference>
<dbReference type="InterPro" id="IPR018076">
    <property type="entry name" value="T2SS_GspF_dom"/>
</dbReference>
<evidence type="ECO:0000259" key="8">
    <source>
        <dbReference type="PROSITE" id="PS00662"/>
    </source>
</evidence>
<proteinExistence type="inferred from homology"/>
<evidence type="ECO:0000256" key="5">
    <source>
        <dbReference type="ARBA" id="ARBA00022989"/>
    </source>
</evidence>
<evidence type="ECO:0000313" key="10">
    <source>
        <dbReference type="Proteomes" id="UP000095495"/>
    </source>
</evidence>
<dbReference type="AlphaFoldDB" id="A0A173TM84"/>
<name>A0A173TM84_9FIRM</name>